<gene>
    <name evidence="2" type="ORF">OAUR00152_LOCUS29811</name>
</gene>
<dbReference type="CDD" id="cd02980">
    <property type="entry name" value="TRX_Fd_family"/>
    <property type="match status" value="1"/>
</dbReference>
<dbReference type="InterPro" id="IPR011990">
    <property type="entry name" value="TPR-like_helical_dom_sf"/>
</dbReference>
<dbReference type="Gene3D" id="1.25.40.10">
    <property type="entry name" value="Tetratricopeptide repeat domain"/>
    <property type="match status" value="1"/>
</dbReference>
<accession>A0A7S4JLI4</accession>
<sequence>MAKRHSIIILLFVIIASAVVFVHSLSLKQPCTVRICQNKDCRSRYPSTAAAGETLARTFRDLVAPSGLSQVAVEASECLGQCGRGPNVAVNCNGNGGGRDKMYYGVVDPQTAAAILEVSCDYDPPPMLLAAADVMARAGKATSPSKKVSLLTSAVDALSGDSTLSSASAVARALVLRADARMDADPTDTGGEALGDAQRAAELGPSYGKAWRTLADAREAGGDFSGAVEAVRRWAEAEPSLARKAKGEVERLIARM</sequence>
<proteinExistence type="predicted"/>
<protein>
    <submittedName>
        <fullName evidence="2">Uncharacterized protein</fullName>
    </submittedName>
</protein>
<keyword evidence="1" id="KW-0732">Signal</keyword>
<organism evidence="2">
    <name type="scientific">Odontella aurita</name>
    <dbReference type="NCBI Taxonomy" id="265563"/>
    <lineage>
        <taxon>Eukaryota</taxon>
        <taxon>Sar</taxon>
        <taxon>Stramenopiles</taxon>
        <taxon>Ochrophyta</taxon>
        <taxon>Bacillariophyta</taxon>
        <taxon>Mediophyceae</taxon>
        <taxon>Biddulphiophycidae</taxon>
        <taxon>Eupodiscales</taxon>
        <taxon>Odontellaceae</taxon>
        <taxon>Odontella</taxon>
    </lineage>
</organism>
<dbReference type="SUPFAM" id="SSF48452">
    <property type="entry name" value="TPR-like"/>
    <property type="match status" value="1"/>
</dbReference>
<reference evidence="2" key="1">
    <citation type="submission" date="2021-01" db="EMBL/GenBank/DDBJ databases">
        <authorList>
            <person name="Corre E."/>
            <person name="Pelletier E."/>
            <person name="Niang G."/>
            <person name="Scheremetjew M."/>
            <person name="Finn R."/>
            <person name="Kale V."/>
            <person name="Holt S."/>
            <person name="Cochrane G."/>
            <person name="Meng A."/>
            <person name="Brown T."/>
            <person name="Cohen L."/>
        </authorList>
    </citation>
    <scope>NUCLEOTIDE SEQUENCE</scope>
    <source>
        <strain evidence="2">Isolate 1302-5</strain>
    </source>
</reference>
<dbReference type="Gene3D" id="3.40.30.10">
    <property type="entry name" value="Glutaredoxin"/>
    <property type="match status" value="1"/>
</dbReference>
<evidence type="ECO:0000256" key="1">
    <source>
        <dbReference type="SAM" id="SignalP"/>
    </source>
</evidence>
<dbReference type="InterPro" id="IPR036249">
    <property type="entry name" value="Thioredoxin-like_sf"/>
</dbReference>
<dbReference type="AlphaFoldDB" id="A0A7S4JLI4"/>
<feature type="signal peptide" evidence="1">
    <location>
        <begin position="1"/>
        <end position="24"/>
    </location>
</feature>
<dbReference type="SUPFAM" id="SSF52833">
    <property type="entry name" value="Thioredoxin-like"/>
    <property type="match status" value="1"/>
</dbReference>
<name>A0A7S4JLI4_9STRA</name>
<dbReference type="PANTHER" id="PTHR47682:SF1">
    <property type="entry name" value="TETRATRICOPEPTIDE REPEAT (TPR)-CONTAINING PROTEIN"/>
    <property type="match status" value="1"/>
</dbReference>
<dbReference type="EMBL" id="HBKQ01043262">
    <property type="protein sequence ID" value="CAE2267484.1"/>
    <property type="molecule type" value="Transcribed_RNA"/>
</dbReference>
<evidence type="ECO:0000313" key="2">
    <source>
        <dbReference type="EMBL" id="CAE2267484.1"/>
    </source>
</evidence>
<feature type="chain" id="PRO_5031002871" evidence="1">
    <location>
        <begin position="25"/>
        <end position="256"/>
    </location>
</feature>
<dbReference type="PANTHER" id="PTHR47682">
    <property type="entry name" value="TETRATRICOPEPTIDE REPEAT (TPR)-CONTAINING PROTEIN"/>
    <property type="match status" value="1"/>
</dbReference>